<gene>
    <name evidence="4" type="ORF">SAMN05216605_102414</name>
</gene>
<dbReference type="Pfam" id="PF02661">
    <property type="entry name" value="Fic"/>
    <property type="match status" value="1"/>
</dbReference>
<dbReference type="InterPro" id="IPR040198">
    <property type="entry name" value="Fido_containing"/>
</dbReference>
<evidence type="ECO:0000259" key="3">
    <source>
        <dbReference type="PROSITE" id="PS51459"/>
    </source>
</evidence>
<feature type="binding site" evidence="2">
    <location>
        <begin position="204"/>
        <end position="211"/>
    </location>
    <ligand>
        <name>ATP</name>
        <dbReference type="ChEBI" id="CHEBI:30616"/>
    </ligand>
</feature>
<feature type="active site" evidence="1">
    <location>
        <position position="200"/>
    </location>
</feature>
<dbReference type="InterPro" id="IPR036597">
    <property type="entry name" value="Fido-like_dom_sf"/>
</dbReference>
<evidence type="ECO:0000256" key="2">
    <source>
        <dbReference type="PIRSR" id="PIRSR640198-2"/>
    </source>
</evidence>
<dbReference type="PROSITE" id="PS51459">
    <property type="entry name" value="FIDO"/>
    <property type="match status" value="1"/>
</dbReference>
<dbReference type="GO" id="GO:0005524">
    <property type="term" value="F:ATP binding"/>
    <property type="evidence" value="ECO:0007669"/>
    <property type="project" value="UniProtKB-KW"/>
</dbReference>
<organism evidence="4 5">
    <name type="scientific">Pseudomonas abietaniphila</name>
    <dbReference type="NCBI Taxonomy" id="89065"/>
    <lineage>
        <taxon>Bacteria</taxon>
        <taxon>Pseudomonadati</taxon>
        <taxon>Pseudomonadota</taxon>
        <taxon>Gammaproteobacteria</taxon>
        <taxon>Pseudomonadales</taxon>
        <taxon>Pseudomonadaceae</taxon>
        <taxon>Pseudomonas</taxon>
    </lineage>
</organism>
<name>A0A1G7V7W3_9PSED</name>
<evidence type="ECO:0000313" key="4">
    <source>
        <dbReference type="EMBL" id="SDG55797.1"/>
    </source>
</evidence>
<keyword evidence="5" id="KW-1185">Reference proteome</keyword>
<dbReference type="SUPFAM" id="SSF46785">
    <property type="entry name" value="Winged helix' DNA-binding domain"/>
    <property type="match status" value="1"/>
</dbReference>
<feature type="domain" description="Fido" evidence="3">
    <location>
        <begin position="107"/>
        <end position="277"/>
    </location>
</feature>
<accession>A0A1G7V7W3</accession>
<proteinExistence type="predicted"/>
<dbReference type="AlphaFoldDB" id="A0A1G7V7W3"/>
<dbReference type="OrthoDB" id="9807853at2"/>
<dbReference type="Gene3D" id="1.10.3290.10">
    <property type="entry name" value="Fido-like domain"/>
    <property type="match status" value="1"/>
</dbReference>
<dbReference type="InterPro" id="IPR003812">
    <property type="entry name" value="Fido"/>
</dbReference>
<sequence length="393" mass="43335">MALTPFTTQDRAPGDLKDAVLELMHLDASLNANIPKPMRLPLIRLQRLANSYYSNKIEGNRASPGDLLCTQNDSKDAEVAPDLLEIKHHADARLRLAKDPIDAAAICTRESISRLHSELYTGLPAKHLLIKVGADGEPASLAPGEYRTRGVKVGLHIPPHADEIGTYLTWFENAYRLNRLHGLAPLLAAAGAHHRLLWLHPFIDGNGRTGRLFTDEYLTAGGLKGYGLWSMSRGFAGDADAYYAALRAADHVRKGDLDGRGALSDRGLLKFTEYFISIALEQARFVSALLEPRTLNRRIDHYFHMRQCSGLPRADGKSLPTLRIEALHLYRSLLESGPMQYSDIQAKLGLSESTTRDLLGQMAREGLIAMGDDSQVSMRLSGHSIMTLFPGLL</sequence>
<dbReference type="RefSeq" id="WP_074750822.1">
    <property type="nucleotide sequence ID" value="NZ_FNCO01000002.1"/>
</dbReference>
<reference evidence="5" key="1">
    <citation type="submission" date="2016-10" db="EMBL/GenBank/DDBJ databases">
        <authorList>
            <person name="Varghese N."/>
            <person name="Submissions S."/>
        </authorList>
    </citation>
    <scope>NUCLEOTIDE SEQUENCE [LARGE SCALE GENOMIC DNA]</scope>
    <source>
        <strain evidence="5">ATCC 700689</strain>
    </source>
</reference>
<feature type="binding site" evidence="2">
    <location>
        <begin position="153"/>
        <end position="156"/>
    </location>
    <ligand>
        <name>ATP</name>
        <dbReference type="ChEBI" id="CHEBI:30616"/>
    </ligand>
</feature>
<dbReference type="InterPro" id="IPR036390">
    <property type="entry name" value="WH_DNA-bd_sf"/>
</dbReference>
<keyword evidence="2" id="KW-0547">Nucleotide-binding</keyword>
<dbReference type="STRING" id="89065.SAMN05216605_102414"/>
<keyword evidence="2" id="KW-0067">ATP-binding</keyword>
<dbReference type="PANTHER" id="PTHR13504:SF38">
    <property type="entry name" value="FIDO DOMAIN-CONTAINING PROTEIN"/>
    <property type="match status" value="1"/>
</dbReference>
<dbReference type="PANTHER" id="PTHR13504">
    <property type="entry name" value="FIDO DOMAIN-CONTAINING PROTEIN DDB_G0283145"/>
    <property type="match status" value="1"/>
</dbReference>
<evidence type="ECO:0000256" key="1">
    <source>
        <dbReference type="PIRSR" id="PIRSR640198-1"/>
    </source>
</evidence>
<dbReference type="EMBL" id="FNCO01000002">
    <property type="protein sequence ID" value="SDG55797.1"/>
    <property type="molecule type" value="Genomic_DNA"/>
</dbReference>
<dbReference type="SUPFAM" id="SSF140931">
    <property type="entry name" value="Fic-like"/>
    <property type="match status" value="1"/>
</dbReference>
<evidence type="ECO:0000313" key="5">
    <source>
        <dbReference type="Proteomes" id="UP000182894"/>
    </source>
</evidence>
<protein>
    <submittedName>
        <fullName evidence="4">Fic family protein</fullName>
    </submittedName>
</protein>
<dbReference type="Proteomes" id="UP000182894">
    <property type="component" value="Unassembled WGS sequence"/>
</dbReference>